<name>A0A0F9E314_9ZZZZ</name>
<keyword evidence="1" id="KW-0812">Transmembrane</keyword>
<keyword evidence="1" id="KW-0472">Membrane</keyword>
<feature type="transmembrane region" description="Helical" evidence="1">
    <location>
        <begin position="6"/>
        <end position="28"/>
    </location>
</feature>
<protein>
    <submittedName>
        <fullName evidence="2">Uncharacterized protein</fullName>
    </submittedName>
</protein>
<evidence type="ECO:0000256" key="1">
    <source>
        <dbReference type="SAM" id="Phobius"/>
    </source>
</evidence>
<accession>A0A0F9E314</accession>
<reference evidence="2" key="1">
    <citation type="journal article" date="2015" name="Nature">
        <title>Complex archaea that bridge the gap between prokaryotes and eukaryotes.</title>
        <authorList>
            <person name="Spang A."/>
            <person name="Saw J.H."/>
            <person name="Jorgensen S.L."/>
            <person name="Zaremba-Niedzwiedzka K."/>
            <person name="Martijn J."/>
            <person name="Lind A.E."/>
            <person name="van Eijk R."/>
            <person name="Schleper C."/>
            <person name="Guy L."/>
            <person name="Ettema T.J."/>
        </authorList>
    </citation>
    <scope>NUCLEOTIDE SEQUENCE</scope>
</reference>
<dbReference type="EMBL" id="LAZR01036653">
    <property type="protein sequence ID" value="KKL24286.1"/>
    <property type="molecule type" value="Genomic_DNA"/>
</dbReference>
<keyword evidence="1" id="KW-1133">Transmembrane helix</keyword>
<sequence>MVLIEGASNNILAVLVATGAFRTAMGYLENIFKDGKVTKYELGLGVATLFRIGAMTIGFYLPLSALGLDAAAIASGGSAVVLDFILSKFKIKKPEEEE</sequence>
<dbReference type="AlphaFoldDB" id="A0A0F9E314"/>
<gene>
    <name evidence="2" type="ORF">LCGC14_2416840</name>
</gene>
<organism evidence="2">
    <name type="scientific">marine sediment metagenome</name>
    <dbReference type="NCBI Taxonomy" id="412755"/>
    <lineage>
        <taxon>unclassified sequences</taxon>
        <taxon>metagenomes</taxon>
        <taxon>ecological metagenomes</taxon>
    </lineage>
</organism>
<evidence type="ECO:0000313" key="2">
    <source>
        <dbReference type="EMBL" id="KKL24286.1"/>
    </source>
</evidence>
<feature type="transmembrane region" description="Helical" evidence="1">
    <location>
        <begin position="40"/>
        <end position="61"/>
    </location>
</feature>
<comment type="caution">
    <text evidence="2">The sequence shown here is derived from an EMBL/GenBank/DDBJ whole genome shotgun (WGS) entry which is preliminary data.</text>
</comment>
<proteinExistence type="predicted"/>